<keyword evidence="3" id="KW-1185">Reference proteome</keyword>
<dbReference type="AlphaFoldDB" id="A0AAE2ZP09"/>
<evidence type="ECO:0000256" key="1">
    <source>
        <dbReference type="SAM" id="MobiDB-lite"/>
    </source>
</evidence>
<sequence>MKAPVSFFRRPFSATVSYPFRSTLAVLTLAGGPALGGQATAADLTETEIVAAPAVQTVSYPFIIAELEVELENDLVFDSDDPDAEFNNLYPTIGFAAELGLNQYFKVVVGLTMEQLEDPEEDSYFEDVGLYMDTIHLQADVGGLSLLAGKYGPEFGQAWDNTPGLYGTSLAEDYEITEMIALGFAYDFELGDAGTHTLAANTFFADTTVLSESLITNRGRVSLSDGGSANTERFNNYAVALSGEEMAALPGLSYNLGFTYLSAGIGDVADQTGYVFGLAYENEYANGVTMNVTGEVAYFNNIGGTLDDGTYFTAGLELGNGSWHGELAGALRDINLDGGGSQDTSFIQLSGGYEFDNGLDLTLGYAYVDEDSVGSHVFGVRLYKAFDFATPGAPDEEFDLPERPRVRGGPVVQ</sequence>
<evidence type="ECO:0008006" key="4">
    <source>
        <dbReference type="Google" id="ProtNLM"/>
    </source>
</evidence>
<dbReference type="RefSeq" id="WP_220228726.1">
    <property type="nucleotide sequence ID" value="NZ_JAICBX010000002.1"/>
</dbReference>
<gene>
    <name evidence="2" type="ORF">K1W69_12800</name>
</gene>
<accession>A0AAE2ZP09</accession>
<evidence type="ECO:0000313" key="2">
    <source>
        <dbReference type="EMBL" id="MBW8638067.1"/>
    </source>
</evidence>
<protein>
    <recommendedName>
        <fullName evidence="4">Porin</fullName>
    </recommendedName>
</protein>
<dbReference type="EMBL" id="JAICBX010000002">
    <property type="protein sequence ID" value="MBW8638067.1"/>
    <property type="molecule type" value="Genomic_DNA"/>
</dbReference>
<reference evidence="2" key="1">
    <citation type="submission" date="2021-08" db="EMBL/GenBank/DDBJ databases">
        <title>Hoeflea bacterium WL0058 sp. nov., isolated from the sediment.</title>
        <authorList>
            <person name="Wang L."/>
            <person name="Zhang D."/>
        </authorList>
    </citation>
    <scope>NUCLEOTIDE SEQUENCE</scope>
    <source>
        <strain evidence="2">WL0058</strain>
    </source>
</reference>
<dbReference type="Proteomes" id="UP001196509">
    <property type="component" value="Unassembled WGS sequence"/>
</dbReference>
<proteinExistence type="predicted"/>
<comment type="caution">
    <text evidence="2">The sequence shown here is derived from an EMBL/GenBank/DDBJ whole genome shotgun (WGS) entry which is preliminary data.</text>
</comment>
<evidence type="ECO:0000313" key="3">
    <source>
        <dbReference type="Proteomes" id="UP001196509"/>
    </source>
</evidence>
<feature type="region of interest" description="Disordered" evidence="1">
    <location>
        <begin position="394"/>
        <end position="413"/>
    </location>
</feature>
<organism evidence="2 3">
    <name type="scientific">Flavimaribacter sediminis</name>
    <dbReference type="NCBI Taxonomy" id="2865987"/>
    <lineage>
        <taxon>Bacteria</taxon>
        <taxon>Pseudomonadati</taxon>
        <taxon>Pseudomonadota</taxon>
        <taxon>Alphaproteobacteria</taxon>
        <taxon>Hyphomicrobiales</taxon>
        <taxon>Rhizobiaceae</taxon>
        <taxon>Flavimaribacter</taxon>
    </lineage>
</organism>
<name>A0AAE2ZP09_9HYPH</name>